<dbReference type="EMBL" id="BMVB01000001">
    <property type="protein sequence ID" value="GHC32270.1"/>
    <property type="molecule type" value="Genomic_DNA"/>
</dbReference>
<dbReference type="InterPro" id="IPR001242">
    <property type="entry name" value="Condensation_dom"/>
</dbReference>
<comment type="caution">
    <text evidence="2">The sequence shown here is derived from an EMBL/GenBank/DDBJ whole genome shotgun (WGS) entry which is preliminary data.</text>
</comment>
<name>A0A918WDA3_STRCJ</name>
<reference evidence="2" key="1">
    <citation type="journal article" date="2014" name="Int. J. Syst. Evol. Microbiol.">
        <title>Complete genome sequence of Corynebacterium casei LMG S-19264T (=DSM 44701T), isolated from a smear-ripened cheese.</title>
        <authorList>
            <consortium name="US DOE Joint Genome Institute (JGI-PGF)"/>
            <person name="Walter F."/>
            <person name="Albersmeier A."/>
            <person name="Kalinowski J."/>
            <person name="Ruckert C."/>
        </authorList>
    </citation>
    <scope>NUCLEOTIDE SEQUENCE</scope>
    <source>
        <strain evidence="2">JCM 4633</strain>
    </source>
</reference>
<dbReference type="RefSeq" id="WP_190107525.1">
    <property type="nucleotide sequence ID" value="NZ_BMVB01000001.1"/>
</dbReference>
<reference evidence="2" key="2">
    <citation type="submission" date="2020-09" db="EMBL/GenBank/DDBJ databases">
        <authorList>
            <person name="Sun Q."/>
            <person name="Ohkuma M."/>
        </authorList>
    </citation>
    <scope>NUCLEOTIDE SEQUENCE</scope>
    <source>
        <strain evidence="2">JCM 4633</strain>
    </source>
</reference>
<evidence type="ECO:0000313" key="3">
    <source>
        <dbReference type="Proteomes" id="UP000646244"/>
    </source>
</evidence>
<protein>
    <submittedName>
        <fullName evidence="2">Peptide synthetase</fullName>
    </submittedName>
</protein>
<evidence type="ECO:0000259" key="1">
    <source>
        <dbReference type="Pfam" id="PF00668"/>
    </source>
</evidence>
<dbReference type="AlphaFoldDB" id="A0A918WDA3"/>
<dbReference type="SUPFAM" id="SSF52777">
    <property type="entry name" value="CoA-dependent acyltransferases"/>
    <property type="match status" value="2"/>
</dbReference>
<gene>
    <name evidence="2" type="ORF">GCM10010507_00570</name>
</gene>
<feature type="domain" description="Condensation" evidence="1">
    <location>
        <begin position="155"/>
        <end position="356"/>
    </location>
</feature>
<dbReference type="InterPro" id="IPR023213">
    <property type="entry name" value="CAT-like_dom_sf"/>
</dbReference>
<dbReference type="Gene3D" id="3.30.559.10">
    <property type="entry name" value="Chloramphenicol acetyltransferase-like domain"/>
    <property type="match status" value="1"/>
</dbReference>
<dbReference type="Gene3D" id="3.30.559.30">
    <property type="entry name" value="Nonribosomal peptide synthetase, condensation domain"/>
    <property type="match status" value="1"/>
</dbReference>
<dbReference type="GO" id="GO:0008610">
    <property type="term" value="P:lipid biosynthetic process"/>
    <property type="evidence" value="ECO:0007669"/>
    <property type="project" value="UniProtKB-ARBA"/>
</dbReference>
<dbReference type="Proteomes" id="UP000646244">
    <property type="component" value="Unassembled WGS sequence"/>
</dbReference>
<sequence length="456" mass="48180">MRLTTIDRYAPEPGRVVEFVPSAAALAVAEGAAASAVPPSFNQRFHLAGSTGNWLGCSFDLHGAVDVEVLRAALERWVRRHGTLCSGFRAGGERFLVPAEKAELVARDAGEFGSPKDLRGWLAGRLAAACGRLGWPSYLFLVVLRPGGGTVFCGFDHAHVDAYSLAIAVHELRESYAGRPLPAGVGSFVDYCAREQALAAGPPPAASDPRVRGWADFFAACGGTTPSFPAALGGAAVQDTDVRRLLDAAGADRLEGHCRAAGGGAFPGLLTAFGLAARSLGAGEELRLCVPLHTRDEERWERAVGWFTTVAPMTVDVTGVATAVDGVGRVRSAFREARRIASAPVAGLLGTLERNGEFRRVGDDVFMVSYVDYRRLPGAADHVACRAQHVSGATVADDAQFWLARTHEGLFLRSRHPGTAVARAVVGEFADAVTAVVREAAGGRRPGPPRAAVRRR</sequence>
<proteinExistence type="predicted"/>
<dbReference type="GO" id="GO:0003824">
    <property type="term" value="F:catalytic activity"/>
    <property type="evidence" value="ECO:0007669"/>
    <property type="project" value="InterPro"/>
</dbReference>
<organism evidence="2 3">
    <name type="scientific">Streptomyces cinnamoneus</name>
    <name type="common">Streptoverticillium cinnamoneum</name>
    <dbReference type="NCBI Taxonomy" id="53446"/>
    <lineage>
        <taxon>Bacteria</taxon>
        <taxon>Bacillati</taxon>
        <taxon>Actinomycetota</taxon>
        <taxon>Actinomycetes</taxon>
        <taxon>Kitasatosporales</taxon>
        <taxon>Streptomycetaceae</taxon>
        <taxon>Streptomyces</taxon>
        <taxon>Streptomyces cinnamoneus group</taxon>
    </lineage>
</organism>
<accession>A0A918WDA3</accession>
<evidence type="ECO:0000313" key="2">
    <source>
        <dbReference type="EMBL" id="GHC32270.1"/>
    </source>
</evidence>
<dbReference type="Pfam" id="PF00668">
    <property type="entry name" value="Condensation"/>
    <property type="match status" value="1"/>
</dbReference>